<dbReference type="AlphaFoldDB" id="X0WY82"/>
<gene>
    <name evidence="2" type="ORF">S01H1_63448</name>
</gene>
<organism evidence="2">
    <name type="scientific">marine sediment metagenome</name>
    <dbReference type="NCBI Taxonomy" id="412755"/>
    <lineage>
        <taxon>unclassified sequences</taxon>
        <taxon>metagenomes</taxon>
        <taxon>ecological metagenomes</taxon>
    </lineage>
</organism>
<proteinExistence type="predicted"/>
<keyword evidence="1" id="KW-0472">Membrane</keyword>
<protein>
    <recommendedName>
        <fullName evidence="3">PAS domain-containing protein</fullName>
    </recommendedName>
</protein>
<evidence type="ECO:0000256" key="1">
    <source>
        <dbReference type="SAM" id="Phobius"/>
    </source>
</evidence>
<feature type="non-terminal residue" evidence="2">
    <location>
        <position position="198"/>
    </location>
</feature>
<reference evidence="2" key="1">
    <citation type="journal article" date="2014" name="Front. Microbiol.">
        <title>High frequency of phylogenetically diverse reductive dehalogenase-homologous genes in deep subseafloor sedimentary metagenomes.</title>
        <authorList>
            <person name="Kawai M."/>
            <person name="Futagami T."/>
            <person name="Toyoda A."/>
            <person name="Takaki Y."/>
            <person name="Nishi S."/>
            <person name="Hori S."/>
            <person name="Arai W."/>
            <person name="Tsubouchi T."/>
            <person name="Morono Y."/>
            <person name="Uchiyama I."/>
            <person name="Ito T."/>
            <person name="Fujiyama A."/>
            <person name="Inagaki F."/>
            <person name="Takami H."/>
        </authorList>
    </citation>
    <scope>NUCLEOTIDE SEQUENCE</scope>
    <source>
        <strain evidence="2">Expedition CK06-06</strain>
    </source>
</reference>
<feature type="transmembrane region" description="Helical" evidence="1">
    <location>
        <begin position="126"/>
        <end position="148"/>
    </location>
</feature>
<dbReference type="EMBL" id="BARS01041755">
    <property type="protein sequence ID" value="GAG35670.1"/>
    <property type="molecule type" value="Genomic_DNA"/>
</dbReference>
<evidence type="ECO:0008006" key="3">
    <source>
        <dbReference type="Google" id="ProtNLM"/>
    </source>
</evidence>
<accession>X0WY82</accession>
<feature type="transmembrane region" description="Helical" evidence="1">
    <location>
        <begin position="52"/>
        <end position="72"/>
    </location>
</feature>
<keyword evidence="1" id="KW-1133">Transmembrane helix</keyword>
<feature type="transmembrane region" description="Helical" evidence="1">
    <location>
        <begin position="92"/>
        <end position="114"/>
    </location>
</feature>
<name>X0WY82_9ZZZZ</name>
<comment type="caution">
    <text evidence="2">The sequence shown here is derived from an EMBL/GenBank/DDBJ whole genome shotgun (WGS) entry which is preliminary data.</text>
</comment>
<evidence type="ECO:0000313" key="2">
    <source>
        <dbReference type="EMBL" id="GAG35670.1"/>
    </source>
</evidence>
<keyword evidence="1" id="KW-0812">Transmembrane</keyword>
<sequence length="198" mass="20914">MGLLAAIAIGIQGAWGAAGGSFTPAFALAGWLLLSSCIVIVHGRWRTWSQSSLAFSLFGDCVAASAVVRATGSLHSPTLLLLALPVLAGGLIFLWRMGLLFGLFTALFYGLMALEQSRRGMLPGALWSLVIFHTIFFASMGVAAGVLARRMASSLQEVAETRSELETVRLSTDRIVESLSCGLIALDASGEVRSLNPE</sequence>
<feature type="transmembrane region" description="Helical" evidence="1">
    <location>
        <begin position="26"/>
        <end position="45"/>
    </location>
</feature>